<dbReference type="Proteomes" id="UP000054735">
    <property type="component" value="Unassembled WGS sequence"/>
</dbReference>
<feature type="binding site" evidence="11">
    <location>
        <position position="77"/>
    </location>
    <ligand>
        <name>Mn(2+)</name>
        <dbReference type="ChEBI" id="CHEBI:29035"/>
        <label>1</label>
    </ligand>
</feature>
<feature type="binding site" evidence="11">
    <location>
        <position position="167"/>
    </location>
    <ligand>
        <name>Mn(2+)</name>
        <dbReference type="ChEBI" id="CHEBI:29035"/>
        <label>1</label>
    </ligand>
</feature>
<dbReference type="GO" id="GO:0005525">
    <property type="term" value="F:GTP binding"/>
    <property type="evidence" value="ECO:0007669"/>
    <property type="project" value="UniProtKB-KW"/>
</dbReference>
<evidence type="ECO:0000256" key="6">
    <source>
        <dbReference type="ARBA" id="ARBA00023134"/>
    </source>
</evidence>
<evidence type="ECO:0000256" key="2">
    <source>
        <dbReference type="ARBA" id="ARBA00022598"/>
    </source>
</evidence>
<keyword evidence="5" id="KW-0692">RNA repair</keyword>
<evidence type="ECO:0000256" key="1">
    <source>
        <dbReference type="ARBA" id="ARBA00012726"/>
    </source>
</evidence>
<dbReference type="SUPFAM" id="SSF103365">
    <property type="entry name" value="Hypothetical protein PH1602"/>
    <property type="match status" value="1"/>
</dbReference>
<feature type="binding site" evidence="10">
    <location>
        <position position="315"/>
    </location>
    <ligand>
        <name>GMP</name>
        <dbReference type="ChEBI" id="CHEBI:58115"/>
    </ligand>
</feature>
<dbReference type="OrthoDB" id="9802323at2"/>
<sequence>MTVNYNLIETSGVPIKAWTRGVAFEKEAQEQLERLARLPFIYRWISVMPDVHCGKGSTIGTVLPTLKAVIPAAVGVDIGCGMMACKTDLCATDLPDNLQLLRSEIEQSIPHGSQPGKTIGQWKSISSLISAHWLPLENRFKQLCERHPRIKNSNNINQLGTLGGGNHFIEICLDEEQNVWLMLHSGSRGVGNVIGTYFIELAKQDMQRLGVYLPDSDMAYLSEGSRYFDDYLMAVYWAQDFARANRELMMTALITSLSRVLNRPVKTNLFAVNCHHNYVQIEEHFNRKVYLTRKGTVSAKKGEYGIIPGSMGAKSFIVRGLGNPDSFHSCSHGAGRLMSRTKAKKSISLSEHRQSLVDVECRKNESTLDETPSAYKNIEKVMEAQNDLVEIIFTLKQILCVKG</sequence>
<dbReference type="GO" id="GO:0042245">
    <property type="term" value="P:RNA repair"/>
    <property type="evidence" value="ECO:0007669"/>
    <property type="project" value="UniProtKB-KW"/>
</dbReference>
<reference evidence="13 15" key="2">
    <citation type="submission" date="2018-06" db="EMBL/GenBank/DDBJ databases">
        <authorList>
            <consortium name="Pathogen Informatics"/>
            <person name="Doyle S."/>
        </authorList>
    </citation>
    <scope>NUCLEOTIDE SEQUENCE [LARGE SCALE GENOMIC DNA]</scope>
    <source>
        <strain evidence="13 15">NCTC12437</strain>
    </source>
</reference>
<dbReference type="AlphaFoldDB" id="A0A378I901"/>
<dbReference type="GO" id="GO:0030145">
    <property type="term" value="F:manganese ion binding"/>
    <property type="evidence" value="ECO:0007669"/>
    <property type="project" value="TreeGrafter"/>
</dbReference>
<comment type="catalytic activity">
    <reaction evidence="8">
        <text>a 3'-end 3'-phospho-ribonucleotide-RNA + a 5'-end dephospho-ribonucleoside-RNA + GTP = a ribonucleotidyl-ribonucleotide-RNA + GMP + diphosphate</text>
        <dbReference type="Rhea" id="RHEA:68076"/>
        <dbReference type="Rhea" id="RHEA-COMP:10463"/>
        <dbReference type="Rhea" id="RHEA-COMP:13936"/>
        <dbReference type="Rhea" id="RHEA-COMP:17355"/>
        <dbReference type="ChEBI" id="CHEBI:33019"/>
        <dbReference type="ChEBI" id="CHEBI:37565"/>
        <dbReference type="ChEBI" id="CHEBI:58115"/>
        <dbReference type="ChEBI" id="CHEBI:83062"/>
        <dbReference type="ChEBI" id="CHEBI:138284"/>
        <dbReference type="ChEBI" id="CHEBI:173118"/>
        <dbReference type="EC" id="6.5.1.8"/>
    </reaction>
</comment>
<dbReference type="GO" id="GO:0003909">
    <property type="term" value="F:DNA ligase activity"/>
    <property type="evidence" value="ECO:0007669"/>
    <property type="project" value="TreeGrafter"/>
</dbReference>
<proteinExistence type="predicted"/>
<evidence type="ECO:0000256" key="8">
    <source>
        <dbReference type="ARBA" id="ARBA00047746"/>
    </source>
</evidence>
<evidence type="ECO:0000313" key="15">
    <source>
        <dbReference type="Proteomes" id="UP000255066"/>
    </source>
</evidence>
<dbReference type="GO" id="GO:0006281">
    <property type="term" value="P:DNA repair"/>
    <property type="evidence" value="ECO:0007669"/>
    <property type="project" value="TreeGrafter"/>
</dbReference>
<feature type="binding site" evidence="10">
    <location>
        <begin position="276"/>
        <end position="277"/>
    </location>
    <ligand>
        <name>GMP</name>
        <dbReference type="ChEBI" id="CHEBI:58115"/>
    </ligand>
</feature>
<dbReference type="EMBL" id="LNXT01000010">
    <property type="protein sequence ID" value="KTC74397.1"/>
    <property type="molecule type" value="Genomic_DNA"/>
</dbReference>
<dbReference type="PANTHER" id="PTHR43749">
    <property type="entry name" value="RNA-SPLICING LIGASE RTCB"/>
    <property type="match status" value="1"/>
</dbReference>
<dbReference type="EC" id="6.5.1.8" evidence="1"/>
<dbReference type="InterPro" id="IPR001233">
    <property type="entry name" value="RtcB"/>
</dbReference>
<feature type="binding site" evidence="10">
    <location>
        <position position="402"/>
    </location>
    <ligand>
        <name>GMP</name>
        <dbReference type="ChEBI" id="CHEBI:58115"/>
    </ligand>
</feature>
<feature type="binding site" evidence="10">
    <location>
        <begin position="308"/>
        <end position="311"/>
    </location>
    <ligand>
        <name>GMP</name>
        <dbReference type="ChEBI" id="CHEBI:58115"/>
    </ligand>
</feature>
<evidence type="ECO:0000256" key="4">
    <source>
        <dbReference type="ARBA" id="ARBA00022741"/>
    </source>
</evidence>
<evidence type="ECO:0000313" key="13">
    <source>
        <dbReference type="EMBL" id="STX31688.1"/>
    </source>
</evidence>
<comment type="cofactor">
    <cofactor evidence="11">
        <name>Mn(2+)</name>
        <dbReference type="ChEBI" id="CHEBI:29035"/>
    </cofactor>
    <text evidence="11">Binds 2 manganese ions per subunit.</text>
</comment>
<feature type="binding site" evidence="11">
    <location>
        <position position="276"/>
    </location>
    <ligand>
        <name>Mn(2+)</name>
        <dbReference type="ChEBI" id="CHEBI:29035"/>
        <label>2</label>
    </ligand>
</feature>
<keyword evidence="4 10" id="KW-0547">Nucleotide-binding</keyword>
<dbReference type="PANTHER" id="PTHR43749:SF2">
    <property type="entry name" value="RNA-SPLICING LIGASE RTCB"/>
    <property type="match status" value="1"/>
</dbReference>
<feature type="active site" description="GMP-histidine intermediate" evidence="9">
    <location>
        <position position="332"/>
    </location>
</feature>
<evidence type="ECO:0000256" key="3">
    <source>
        <dbReference type="ARBA" id="ARBA00022723"/>
    </source>
</evidence>
<dbReference type="Gene3D" id="3.90.1860.10">
    <property type="entry name" value="tRNA-splicing ligase RtcB"/>
    <property type="match status" value="1"/>
</dbReference>
<evidence type="ECO:0000256" key="11">
    <source>
        <dbReference type="PIRSR" id="PIRSR601233-3"/>
    </source>
</evidence>
<evidence type="ECO:0000256" key="9">
    <source>
        <dbReference type="PIRSR" id="PIRSR601233-1"/>
    </source>
</evidence>
<keyword evidence="7 11" id="KW-0464">Manganese</keyword>
<dbReference type="STRING" id="28083.Lbir_0862"/>
<dbReference type="InterPro" id="IPR036025">
    <property type="entry name" value="RtcB-like_sf"/>
</dbReference>
<dbReference type="InterPro" id="IPR052915">
    <property type="entry name" value="RtcB-like"/>
</dbReference>
<gene>
    <name evidence="13" type="primary">rtcB</name>
    <name evidence="12" type="ORF">Lbir_0862</name>
    <name evidence="13" type="ORF">NCTC12437_01462</name>
</gene>
<keyword evidence="2 13" id="KW-0436">Ligase</keyword>
<evidence type="ECO:0000313" key="14">
    <source>
        <dbReference type="Proteomes" id="UP000054735"/>
    </source>
</evidence>
<keyword evidence="3 11" id="KW-0479">Metal-binding</keyword>
<dbReference type="EMBL" id="UGNW01000001">
    <property type="protein sequence ID" value="STX31688.1"/>
    <property type="molecule type" value="Genomic_DNA"/>
</dbReference>
<organism evidence="13 15">
    <name type="scientific">Legionella birminghamensis</name>
    <dbReference type="NCBI Taxonomy" id="28083"/>
    <lineage>
        <taxon>Bacteria</taxon>
        <taxon>Pseudomonadati</taxon>
        <taxon>Pseudomonadota</taxon>
        <taxon>Gammaproteobacteria</taxon>
        <taxon>Legionellales</taxon>
        <taxon>Legionellaceae</taxon>
        <taxon>Legionella</taxon>
    </lineage>
</organism>
<evidence type="ECO:0000256" key="10">
    <source>
        <dbReference type="PIRSR" id="PIRSR601233-2"/>
    </source>
</evidence>
<dbReference type="GO" id="GO:0006396">
    <property type="term" value="P:RNA processing"/>
    <property type="evidence" value="ECO:0007669"/>
    <property type="project" value="InterPro"/>
</dbReference>
<evidence type="ECO:0000256" key="7">
    <source>
        <dbReference type="ARBA" id="ARBA00023211"/>
    </source>
</evidence>
<dbReference type="Pfam" id="PF01139">
    <property type="entry name" value="RtcB"/>
    <property type="match status" value="1"/>
</dbReference>
<feature type="binding site" evidence="10">
    <location>
        <begin position="166"/>
        <end position="170"/>
    </location>
    <ligand>
        <name>GMP</name>
        <dbReference type="ChEBI" id="CHEBI:58115"/>
    </ligand>
</feature>
<feature type="binding site" evidence="10">
    <location>
        <begin position="332"/>
        <end position="335"/>
    </location>
    <ligand>
        <name>GMP</name>
        <dbReference type="ChEBI" id="CHEBI:58115"/>
    </ligand>
</feature>
<feature type="binding site" evidence="11">
    <location>
        <position position="184"/>
    </location>
    <ligand>
        <name>Mn(2+)</name>
        <dbReference type="ChEBI" id="CHEBI:29035"/>
        <label>2</label>
    </ligand>
</feature>
<keyword evidence="14" id="KW-1185">Reference proteome</keyword>
<name>A0A378I901_9GAMM</name>
<dbReference type="GO" id="GO:0170057">
    <property type="term" value="F:RNA ligase (GTP) activity"/>
    <property type="evidence" value="ECO:0007669"/>
    <property type="project" value="UniProtKB-EC"/>
</dbReference>
<dbReference type="Proteomes" id="UP000255066">
    <property type="component" value="Unassembled WGS sequence"/>
</dbReference>
<evidence type="ECO:0000313" key="12">
    <source>
        <dbReference type="EMBL" id="KTC74397.1"/>
    </source>
</evidence>
<accession>A0A378I901</accession>
<reference evidence="12 14" key="1">
    <citation type="submission" date="2015-11" db="EMBL/GenBank/DDBJ databases">
        <title>Genomic analysis of 38 Legionella species identifies large and diverse effector repertoires.</title>
        <authorList>
            <person name="Burstein D."/>
            <person name="Amaro F."/>
            <person name="Zusman T."/>
            <person name="Lifshitz Z."/>
            <person name="Cohen O."/>
            <person name="Gilbert J.A."/>
            <person name="Pupko T."/>
            <person name="Shuman H.A."/>
            <person name="Segal G."/>
        </authorList>
    </citation>
    <scope>NUCLEOTIDE SEQUENCE [LARGE SCALE GENOMIC DNA]</scope>
    <source>
        <strain evidence="12 14">CDC#1407-AL-14</strain>
    </source>
</reference>
<evidence type="ECO:0000256" key="5">
    <source>
        <dbReference type="ARBA" id="ARBA00022800"/>
    </source>
</evidence>
<dbReference type="RefSeq" id="WP_058522961.1">
    <property type="nucleotide sequence ID" value="NZ_CAAAHV010000012.1"/>
</dbReference>
<protein>
    <recommendedName>
        <fullName evidence="1">3'-phosphate/5'-hydroxy nucleic acid ligase</fullName>
        <ecNumber evidence="1">6.5.1.8</ecNumber>
    </recommendedName>
</protein>
<keyword evidence="6 10" id="KW-0342">GTP-binding</keyword>